<dbReference type="GO" id="GO:0003677">
    <property type="term" value="F:DNA binding"/>
    <property type="evidence" value="ECO:0007669"/>
    <property type="project" value="InterPro"/>
</dbReference>
<protein>
    <submittedName>
        <fullName evidence="2">XRE family transcriptional regulator</fullName>
    </submittedName>
</protein>
<dbReference type="EMBL" id="SRYV01000016">
    <property type="protein sequence ID" value="TGY11993.1"/>
    <property type="molecule type" value="Genomic_DNA"/>
</dbReference>
<dbReference type="SMART" id="SM00530">
    <property type="entry name" value="HTH_XRE"/>
    <property type="match status" value="1"/>
</dbReference>
<dbReference type="Proteomes" id="UP000309117">
    <property type="component" value="Unassembled WGS sequence"/>
</dbReference>
<comment type="caution">
    <text evidence="2">The sequence shown here is derived from an EMBL/GenBank/DDBJ whole genome shotgun (WGS) entry which is preliminary data.</text>
</comment>
<sequence length="286" mass="33593">MKNNSQDKFNLEVGKELKILRLKLNLTQSEMANNIISTPTYSKIERGEARISFNDLVSILKVHRIDLYKFVKKINESHVSGNAIESSYLIKLELEKAFYNNDLKTALYLKEEAIKHSDTYIKLLGYLIVAALQHSIDELDEKIKRQIRQIFFKYDEFNKYTLKLFGNAMGIYSVEEMSFQLNVILYKYSDPSRINPETQIIIAGICTNFIYNCYESNHIELISRAVHYLDKLPNIPQLFFYKTLGKYYMALIMKNKDKKNLLEKILVEIGYDNFIYKLKILKKDTD</sequence>
<dbReference type="RefSeq" id="WP_004040032.1">
    <property type="nucleotide sequence ID" value="NZ_AQFR02000003.1"/>
</dbReference>
<dbReference type="CDD" id="cd00093">
    <property type="entry name" value="HTH_XRE"/>
    <property type="match status" value="1"/>
</dbReference>
<dbReference type="Gene3D" id="1.10.260.40">
    <property type="entry name" value="lambda repressor-like DNA-binding domains"/>
    <property type="match status" value="1"/>
</dbReference>
<evidence type="ECO:0000313" key="2">
    <source>
        <dbReference type="EMBL" id="TGY11993.1"/>
    </source>
</evidence>
<dbReference type="PANTHER" id="PTHR37038">
    <property type="entry name" value="TRANSCRIPTIONAL REGULATOR-RELATED"/>
    <property type="match status" value="1"/>
</dbReference>
<accession>A0A4S2BCW7</accession>
<evidence type="ECO:0000259" key="1">
    <source>
        <dbReference type="PROSITE" id="PS50943"/>
    </source>
</evidence>
<dbReference type="InterPro" id="IPR053163">
    <property type="entry name" value="HTH-type_regulator_Rgg"/>
</dbReference>
<dbReference type="InterPro" id="IPR001387">
    <property type="entry name" value="Cro/C1-type_HTH"/>
</dbReference>
<dbReference type="SUPFAM" id="SSF47413">
    <property type="entry name" value="lambda repressor-like DNA-binding domains"/>
    <property type="match status" value="1"/>
</dbReference>
<dbReference type="PROSITE" id="PS50943">
    <property type="entry name" value="HTH_CROC1"/>
    <property type="match status" value="1"/>
</dbReference>
<dbReference type="InterPro" id="IPR010982">
    <property type="entry name" value="Lambda_DNA-bd_dom_sf"/>
</dbReference>
<proteinExistence type="predicted"/>
<reference evidence="2 3" key="1">
    <citation type="submission" date="2019-04" db="EMBL/GenBank/DDBJ databases">
        <title>Microbes associate with the intestines of laboratory mice.</title>
        <authorList>
            <person name="Navarre W."/>
            <person name="Wong E."/>
            <person name="Huang K."/>
            <person name="Tropini C."/>
            <person name="Ng K."/>
            <person name="Yu B."/>
        </authorList>
    </citation>
    <scope>NUCLEOTIDE SEQUENCE [LARGE SCALE GENOMIC DNA]</scope>
    <source>
        <strain evidence="2 3">NM61_E11</strain>
    </source>
</reference>
<evidence type="ECO:0000313" key="3">
    <source>
        <dbReference type="Proteomes" id="UP000309117"/>
    </source>
</evidence>
<name>A0A4S2BCW7_9LACO</name>
<gene>
    <name evidence="2" type="ORF">E5351_08475</name>
</gene>
<organism evidence="2 3">
    <name type="scientific">Lactobacillus intestinalis</name>
    <dbReference type="NCBI Taxonomy" id="151781"/>
    <lineage>
        <taxon>Bacteria</taxon>
        <taxon>Bacillati</taxon>
        <taxon>Bacillota</taxon>
        <taxon>Bacilli</taxon>
        <taxon>Lactobacillales</taxon>
        <taxon>Lactobacillaceae</taxon>
        <taxon>Lactobacillus</taxon>
    </lineage>
</organism>
<dbReference type="AlphaFoldDB" id="A0A4S2BCW7"/>
<dbReference type="Pfam" id="PF01381">
    <property type="entry name" value="HTH_3"/>
    <property type="match status" value="1"/>
</dbReference>
<feature type="domain" description="HTH cro/C1-type" evidence="1">
    <location>
        <begin position="17"/>
        <end position="70"/>
    </location>
</feature>